<proteinExistence type="predicted"/>
<protein>
    <submittedName>
        <fullName evidence="1">Uncharacterized protein</fullName>
    </submittedName>
</protein>
<name>A0ABM8BIN5_9LACO</name>
<keyword evidence="2" id="KW-1185">Reference proteome</keyword>
<dbReference type="EMBL" id="AP026803">
    <property type="protein sequence ID" value="BDR61163.1"/>
    <property type="molecule type" value="Genomic_DNA"/>
</dbReference>
<accession>A0ABM8BIN5</accession>
<organism evidence="1 2">
    <name type="scientific">Lactobacillus xylocopicola</name>
    <dbReference type="NCBI Taxonomy" id="2976676"/>
    <lineage>
        <taxon>Bacteria</taxon>
        <taxon>Bacillati</taxon>
        <taxon>Bacillota</taxon>
        <taxon>Bacilli</taxon>
        <taxon>Lactobacillales</taxon>
        <taxon>Lactobacillaceae</taxon>
        <taxon>Lactobacillus</taxon>
    </lineage>
</organism>
<gene>
    <name evidence="1" type="ORF">KIM322_14240</name>
</gene>
<evidence type="ECO:0000313" key="2">
    <source>
        <dbReference type="Proteomes" id="UP001321741"/>
    </source>
</evidence>
<evidence type="ECO:0000313" key="1">
    <source>
        <dbReference type="EMBL" id="BDR61163.1"/>
    </source>
</evidence>
<dbReference type="RefSeq" id="WP_317637387.1">
    <property type="nucleotide sequence ID" value="NZ_AP026803.1"/>
</dbReference>
<reference evidence="1 2" key="1">
    <citation type="journal article" date="2023" name="Microbiol. Spectr.">
        <title>Symbiosis of Carpenter Bees with Uncharacterized Lactic Acid Bacteria Showing NAD Auxotrophy.</title>
        <authorList>
            <person name="Kawasaki S."/>
            <person name="Ozawa K."/>
            <person name="Mori T."/>
            <person name="Yamamoto A."/>
            <person name="Ito M."/>
            <person name="Ohkuma M."/>
            <person name="Sakamoto M."/>
            <person name="Matsutani M."/>
        </authorList>
    </citation>
    <scope>NUCLEOTIDE SEQUENCE [LARGE SCALE GENOMIC DNA]</scope>
    <source>
        <strain evidence="1 2">Kim32-2</strain>
    </source>
</reference>
<sequence>MVKADSQETGDLSQVQLLQLNTMWGDLGVSKVWVSGGRIWFSLKVTNIIVSVYVWNGTLKFHYYATGSKKTGHKKISWWNRVYWTDSRSYVRNRHGYAVLFGKINGNMGKIKFPRTGF</sequence>
<dbReference type="Proteomes" id="UP001321741">
    <property type="component" value="Chromosome"/>
</dbReference>